<reference evidence="1 2" key="1">
    <citation type="journal article" date="2018" name="Front. Plant Sci.">
        <title>Red Clover (Trifolium pratense) and Zigzag Clover (T. medium) - A Picture of Genomic Similarities and Differences.</title>
        <authorList>
            <person name="Dluhosova J."/>
            <person name="Istvanek J."/>
            <person name="Nedelnik J."/>
            <person name="Repkova J."/>
        </authorList>
    </citation>
    <scope>NUCLEOTIDE SEQUENCE [LARGE SCALE GENOMIC DNA]</scope>
    <source>
        <strain evidence="2">cv. 10/8</strain>
        <tissue evidence="1">Leaf</tissue>
    </source>
</reference>
<protein>
    <submittedName>
        <fullName evidence="1">Uncharacterized protein</fullName>
    </submittedName>
</protein>
<dbReference type="Proteomes" id="UP000265520">
    <property type="component" value="Unassembled WGS sequence"/>
</dbReference>
<comment type="caution">
    <text evidence="1">The sequence shown here is derived from an EMBL/GenBank/DDBJ whole genome shotgun (WGS) entry which is preliminary data.</text>
</comment>
<feature type="non-terminal residue" evidence="1">
    <location>
        <position position="37"/>
    </location>
</feature>
<evidence type="ECO:0000313" key="2">
    <source>
        <dbReference type="Proteomes" id="UP000265520"/>
    </source>
</evidence>
<proteinExistence type="predicted"/>
<evidence type="ECO:0000313" key="1">
    <source>
        <dbReference type="EMBL" id="MCI63457.1"/>
    </source>
</evidence>
<dbReference type="EMBL" id="LXQA010637480">
    <property type="protein sequence ID" value="MCI63457.1"/>
    <property type="molecule type" value="Genomic_DNA"/>
</dbReference>
<accession>A0A392TSM9</accession>
<dbReference type="AlphaFoldDB" id="A0A392TSM9"/>
<name>A0A392TSM9_9FABA</name>
<keyword evidence="2" id="KW-1185">Reference proteome</keyword>
<organism evidence="1 2">
    <name type="scientific">Trifolium medium</name>
    <dbReference type="NCBI Taxonomy" id="97028"/>
    <lineage>
        <taxon>Eukaryota</taxon>
        <taxon>Viridiplantae</taxon>
        <taxon>Streptophyta</taxon>
        <taxon>Embryophyta</taxon>
        <taxon>Tracheophyta</taxon>
        <taxon>Spermatophyta</taxon>
        <taxon>Magnoliopsida</taxon>
        <taxon>eudicotyledons</taxon>
        <taxon>Gunneridae</taxon>
        <taxon>Pentapetalae</taxon>
        <taxon>rosids</taxon>
        <taxon>fabids</taxon>
        <taxon>Fabales</taxon>
        <taxon>Fabaceae</taxon>
        <taxon>Papilionoideae</taxon>
        <taxon>50 kb inversion clade</taxon>
        <taxon>NPAAA clade</taxon>
        <taxon>Hologalegina</taxon>
        <taxon>IRL clade</taxon>
        <taxon>Trifolieae</taxon>
        <taxon>Trifolium</taxon>
    </lineage>
</organism>
<sequence length="37" mass="4519">MQPDSRHRHLEFIRLNSYHVCRWLFKFAVKSQGSTQD</sequence>